<dbReference type="EMBL" id="LZZM01000127">
    <property type="protein sequence ID" value="OOM78359.1"/>
    <property type="molecule type" value="Genomic_DNA"/>
</dbReference>
<name>A0A1S8TL79_9CLOT</name>
<keyword evidence="2" id="KW-1185">Reference proteome</keyword>
<comment type="caution">
    <text evidence="1">The sequence shown here is derived from an EMBL/GenBank/DDBJ whole genome shotgun (WGS) entry which is preliminary data.</text>
</comment>
<sequence>MYAKSYIDKFFNSIYEYESKVELLRIAYSEFEKSPNTLLNWIVELCEIMNWQAMSCRSGVLTYYDVLDTDFVEILTKNLKEKNEIEILSIYISRINNYDNEELMI</sequence>
<dbReference type="STRING" id="29367.CLPUN_19680"/>
<dbReference type="RefSeq" id="WP_077847122.1">
    <property type="nucleotide sequence ID" value="NZ_LZZM01000127.1"/>
</dbReference>
<dbReference type="Proteomes" id="UP000190890">
    <property type="component" value="Unassembled WGS sequence"/>
</dbReference>
<accession>A0A1S8TL79</accession>
<protein>
    <submittedName>
        <fullName evidence="1">Uncharacterized protein</fullName>
    </submittedName>
</protein>
<evidence type="ECO:0000313" key="2">
    <source>
        <dbReference type="Proteomes" id="UP000190890"/>
    </source>
</evidence>
<proteinExistence type="predicted"/>
<reference evidence="1 2" key="1">
    <citation type="submission" date="2016-05" db="EMBL/GenBank/DDBJ databases">
        <title>Microbial solvent formation.</title>
        <authorList>
            <person name="Poehlein A."/>
            <person name="Montoya Solano J.D."/>
            <person name="Flitsch S."/>
            <person name="Krabben P."/>
            <person name="Duerre P."/>
            <person name="Daniel R."/>
        </authorList>
    </citation>
    <scope>NUCLEOTIDE SEQUENCE [LARGE SCALE GENOMIC DNA]</scope>
    <source>
        <strain evidence="1 2">DSM 2619</strain>
    </source>
</reference>
<evidence type="ECO:0000313" key="1">
    <source>
        <dbReference type="EMBL" id="OOM78359.1"/>
    </source>
</evidence>
<gene>
    <name evidence="1" type="ORF">CLPUN_19680</name>
</gene>
<dbReference type="AlphaFoldDB" id="A0A1S8TL79"/>
<organism evidence="1 2">
    <name type="scientific">Clostridium puniceum</name>
    <dbReference type="NCBI Taxonomy" id="29367"/>
    <lineage>
        <taxon>Bacteria</taxon>
        <taxon>Bacillati</taxon>
        <taxon>Bacillota</taxon>
        <taxon>Clostridia</taxon>
        <taxon>Eubacteriales</taxon>
        <taxon>Clostridiaceae</taxon>
        <taxon>Clostridium</taxon>
    </lineage>
</organism>